<accession>A0ABW3T2G1</accession>
<dbReference type="InterPro" id="IPR014710">
    <property type="entry name" value="RmlC-like_jellyroll"/>
</dbReference>
<evidence type="ECO:0008006" key="3">
    <source>
        <dbReference type="Google" id="ProtNLM"/>
    </source>
</evidence>
<reference evidence="2" key="1">
    <citation type="journal article" date="2019" name="Int. J. Syst. Evol. Microbiol.">
        <title>The Global Catalogue of Microorganisms (GCM) 10K type strain sequencing project: providing services to taxonomists for standard genome sequencing and annotation.</title>
        <authorList>
            <consortium name="The Broad Institute Genomics Platform"/>
            <consortium name="The Broad Institute Genome Sequencing Center for Infectious Disease"/>
            <person name="Wu L."/>
            <person name="Ma J."/>
        </authorList>
    </citation>
    <scope>NUCLEOTIDE SEQUENCE [LARGE SCALE GENOMIC DNA]</scope>
    <source>
        <strain evidence="2">CCUG 55074</strain>
    </source>
</reference>
<gene>
    <name evidence="1" type="ORF">ACFQ27_09640</name>
</gene>
<proteinExistence type="predicted"/>
<dbReference type="RefSeq" id="WP_374348381.1">
    <property type="nucleotide sequence ID" value="NZ_JBHTLQ010000017.1"/>
</dbReference>
<protein>
    <recommendedName>
        <fullName evidence="3">Metal-dependent enzyme (Double-stranded beta helix superfamily)</fullName>
    </recommendedName>
</protein>
<evidence type="ECO:0000313" key="2">
    <source>
        <dbReference type="Proteomes" id="UP001597216"/>
    </source>
</evidence>
<dbReference type="Proteomes" id="UP001597216">
    <property type="component" value="Unassembled WGS sequence"/>
</dbReference>
<dbReference type="EMBL" id="JBHTLQ010000017">
    <property type="protein sequence ID" value="MFD1190840.1"/>
    <property type="molecule type" value="Genomic_DNA"/>
</dbReference>
<organism evidence="1 2">
    <name type="scientific">Phenylobacterium conjunctum</name>
    <dbReference type="NCBI Taxonomy" id="1298959"/>
    <lineage>
        <taxon>Bacteria</taxon>
        <taxon>Pseudomonadati</taxon>
        <taxon>Pseudomonadota</taxon>
        <taxon>Alphaproteobacteria</taxon>
        <taxon>Caulobacterales</taxon>
        <taxon>Caulobacteraceae</taxon>
        <taxon>Phenylobacterium</taxon>
    </lineage>
</organism>
<keyword evidence="2" id="KW-1185">Reference proteome</keyword>
<dbReference type="InterPro" id="IPR011051">
    <property type="entry name" value="RmlC_Cupin_sf"/>
</dbReference>
<evidence type="ECO:0000313" key="1">
    <source>
        <dbReference type="EMBL" id="MFD1190840.1"/>
    </source>
</evidence>
<sequence length="177" mass="18927">MFDTDQLIADCQAALSDPSPNKAVREVVARAVADPEALMAVLGTPAKGGVHILHRADDLTVLNVLWAPKAVLLPHDHAMWAVIGVYAGREDNILWRRIAGDAAGRIEAAGAKSLAEGETIAFGPEVVHSVINPLSRVTGALHVYGGDFFATPRSEWDPEKLEEGAYDIERVMRAIGG</sequence>
<comment type="caution">
    <text evidence="1">The sequence shown here is derived from an EMBL/GenBank/DDBJ whole genome shotgun (WGS) entry which is preliminary data.</text>
</comment>
<dbReference type="SUPFAM" id="SSF51182">
    <property type="entry name" value="RmlC-like cupins"/>
    <property type="match status" value="1"/>
</dbReference>
<name>A0ABW3T2G1_9CAUL</name>
<dbReference type="Gene3D" id="2.60.120.10">
    <property type="entry name" value="Jelly Rolls"/>
    <property type="match status" value="1"/>
</dbReference>